<feature type="transmembrane region" description="Helical" evidence="1">
    <location>
        <begin position="190"/>
        <end position="213"/>
    </location>
</feature>
<keyword evidence="1" id="KW-1133">Transmembrane helix</keyword>
<accession>A0ABU6KH86</accession>
<feature type="transmembrane region" description="Helical" evidence="1">
    <location>
        <begin position="142"/>
        <end position="160"/>
    </location>
</feature>
<dbReference type="RefSeq" id="WP_327608236.1">
    <property type="nucleotide sequence ID" value="NZ_JARZFX010000007.1"/>
</dbReference>
<keyword evidence="1" id="KW-0812">Transmembrane</keyword>
<gene>
    <name evidence="2" type="ORF">QGM71_14315</name>
</gene>
<comment type="caution">
    <text evidence="2">The sequence shown here is derived from an EMBL/GenBank/DDBJ whole genome shotgun (WGS) entry which is preliminary data.</text>
</comment>
<feature type="transmembrane region" description="Helical" evidence="1">
    <location>
        <begin position="54"/>
        <end position="78"/>
    </location>
</feature>
<protein>
    <submittedName>
        <fullName evidence="2">DUF368 domain-containing protein</fullName>
    </submittedName>
</protein>
<proteinExistence type="predicted"/>
<dbReference type="Pfam" id="PF04018">
    <property type="entry name" value="VCA0040-like"/>
    <property type="match status" value="1"/>
</dbReference>
<dbReference type="Proteomes" id="UP001335737">
    <property type="component" value="Unassembled WGS sequence"/>
</dbReference>
<keyword evidence="3" id="KW-1185">Reference proteome</keyword>
<feature type="transmembrane region" description="Helical" evidence="1">
    <location>
        <begin position="6"/>
        <end position="33"/>
    </location>
</feature>
<feature type="transmembrane region" description="Helical" evidence="1">
    <location>
        <begin position="113"/>
        <end position="130"/>
    </location>
</feature>
<feature type="transmembrane region" description="Helical" evidence="1">
    <location>
        <begin position="167"/>
        <end position="184"/>
    </location>
</feature>
<evidence type="ECO:0000313" key="3">
    <source>
        <dbReference type="Proteomes" id="UP001335737"/>
    </source>
</evidence>
<evidence type="ECO:0000256" key="1">
    <source>
        <dbReference type="SAM" id="Phobius"/>
    </source>
</evidence>
<name>A0ABU6KH86_9BACI</name>
<keyword evidence="1" id="KW-0472">Membrane</keyword>
<feature type="transmembrane region" description="Helical" evidence="1">
    <location>
        <begin position="84"/>
        <end position="101"/>
    </location>
</feature>
<dbReference type="EMBL" id="JARZFX010000007">
    <property type="protein sequence ID" value="MEC5424671.1"/>
    <property type="molecule type" value="Genomic_DNA"/>
</dbReference>
<evidence type="ECO:0000313" key="2">
    <source>
        <dbReference type="EMBL" id="MEC5424671.1"/>
    </source>
</evidence>
<feature type="transmembrane region" description="Helical" evidence="1">
    <location>
        <begin position="245"/>
        <end position="264"/>
    </location>
</feature>
<organism evidence="2 3">
    <name type="scientific">Virgibacillus tibetensis</name>
    <dbReference type="NCBI Taxonomy" id="3042313"/>
    <lineage>
        <taxon>Bacteria</taxon>
        <taxon>Bacillati</taxon>
        <taxon>Bacillota</taxon>
        <taxon>Bacilli</taxon>
        <taxon>Bacillales</taxon>
        <taxon>Bacillaceae</taxon>
        <taxon>Virgibacillus</taxon>
    </lineage>
</organism>
<dbReference type="InterPro" id="IPR007163">
    <property type="entry name" value="VCA0040-like"/>
</dbReference>
<dbReference type="PANTHER" id="PTHR37308">
    <property type="entry name" value="INTEGRAL MEMBRANE PROTEIN"/>
    <property type="match status" value="1"/>
</dbReference>
<sequence length="270" mass="28830">MEWKNIYRGMIMGASDVIPGVSGGTIAVLLGIYDRLIASINGFMSKEWKKHIGFLLPLGIGIIIAILSLANLLEWLLVKYPGPVQFFFMGLIIGVLPLLFHKADARSSFQAKHVVLLIIGATIVGLMVFNPDEGTVIQQITFSTYILLFFSGFIASAAMVLPGISGALILVIAGVYPTVISAISNLKLDVIAVTGIGIVLGIVVMSKIVNFFLINYRAGTFAVVIGLVIGSIIVVFPGWPNETALVLVSIVAFAAGLFAAYVLGKVEYRA</sequence>
<feature type="transmembrane region" description="Helical" evidence="1">
    <location>
        <begin position="220"/>
        <end position="239"/>
    </location>
</feature>
<dbReference type="PANTHER" id="PTHR37308:SF1">
    <property type="entry name" value="POLYPRENYL-PHOSPHATE TRANSPORTER"/>
    <property type="match status" value="1"/>
</dbReference>
<reference evidence="2 3" key="1">
    <citation type="journal article" date="2024" name="Int. J. Syst. Evol. Microbiol.">
        <title>Virgibacillus tibetensis sp. nov., isolated from salt lake on the Tibetan Plateau of China.</title>
        <authorList>
            <person name="Phurbu D."/>
            <person name="Liu Z.-X."/>
            <person name="Wang R."/>
            <person name="Zheng Y.-Y."/>
            <person name="Liu H.-C."/>
            <person name="Zhou Y.-G."/>
            <person name="Yu Y.-J."/>
            <person name="Li A.-H."/>
        </authorList>
    </citation>
    <scope>NUCLEOTIDE SEQUENCE [LARGE SCALE GENOMIC DNA]</scope>
    <source>
        <strain evidence="2 3">C22-A2</strain>
    </source>
</reference>